<reference evidence="1 2" key="2">
    <citation type="submission" date="2019-08" db="EMBL/GenBank/DDBJ databases">
        <authorList>
            <person name="Henke P."/>
        </authorList>
    </citation>
    <scope>NUCLEOTIDE SEQUENCE [LARGE SCALE GENOMIC DNA]</scope>
    <source>
        <strain evidence="1">Phe10_nw2017</strain>
    </source>
</reference>
<comment type="caution">
    <text evidence="1">The sequence shown here is derived from an EMBL/GenBank/DDBJ whole genome shotgun (WGS) entry which is preliminary data.</text>
</comment>
<reference evidence="1 2" key="1">
    <citation type="submission" date="2019-08" db="EMBL/GenBank/DDBJ databases">
        <title>100 year-old enigma solved: identification of Planctomyces bekefii, the type genus and species of the phylum Planctomycetes.</title>
        <authorList>
            <person name="Svetlana D.N."/>
            <person name="Overmann J."/>
        </authorList>
    </citation>
    <scope>NUCLEOTIDE SEQUENCE [LARGE SCALE GENOMIC DNA]</scope>
    <source>
        <strain evidence="1">Phe10_nw2017</strain>
    </source>
</reference>
<gene>
    <name evidence="1" type="ORF">E3A20_02950</name>
</gene>
<name>A0A5C6MBZ4_9PLAN</name>
<organism evidence="1 2">
    <name type="scientific">Planctomyces bekefii</name>
    <dbReference type="NCBI Taxonomy" id="1653850"/>
    <lineage>
        <taxon>Bacteria</taxon>
        <taxon>Pseudomonadati</taxon>
        <taxon>Planctomycetota</taxon>
        <taxon>Planctomycetia</taxon>
        <taxon>Planctomycetales</taxon>
        <taxon>Planctomycetaceae</taxon>
        <taxon>Planctomyces</taxon>
    </lineage>
</organism>
<dbReference type="AlphaFoldDB" id="A0A5C6MBZ4"/>
<keyword evidence="2" id="KW-1185">Reference proteome</keyword>
<dbReference type="EMBL" id="SRHE01000030">
    <property type="protein sequence ID" value="TWW12206.1"/>
    <property type="molecule type" value="Genomic_DNA"/>
</dbReference>
<dbReference type="Proteomes" id="UP000321083">
    <property type="component" value="Unassembled WGS sequence"/>
</dbReference>
<evidence type="ECO:0000313" key="2">
    <source>
        <dbReference type="Proteomes" id="UP000321083"/>
    </source>
</evidence>
<sequence>MNCVELIGQLIHRDALVPVEPYNSRLKVVLREPESGSQAQIYNLPPDAIVFRLDERFEVERIFKGNSGECKHGDFILIATLHGTLFVIHLEMKRTKGSKPEIKQQLLGSWCFTHYMQEIGRRFWGHNLFLETAEHRYISLRGTDGKKRRTKLDSDTALHDSPDQPLTISSPNYIEFGRLCGRKWNNA</sequence>
<accession>A0A5C6MBZ4</accession>
<protein>
    <submittedName>
        <fullName evidence="1">Uncharacterized protein</fullName>
    </submittedName>
</protein>
<evidence type="ECO:0000313" key="1">
    <source>
        <dbReference type="EMBL" id="TWW12206.1"/>
    </source>
</evidence>
<proteinExistence type="predicted"/>